<comment type="similarity">
    <text evidence="1">Belongs to the DNA mismatch repair MutS family.</text>
</comment>
<dbReference type="AlphaFoldDB" id="A0A2U1J4Y4"/>
<dbReference type="Pfam" id="PF00488">
    <property type="entry name" value="MutS_V"/>
    <property type="match status" value="1"/>
</dbReference>
<dbReference type="InterPro" id="IPR045076">
    <property type="entry name" value="MutS"/>
</dbReference>
<sequence>METDNTPKLTCILAIQISKGMLGATSFLVSKKELSVMEDTREDSGFDVSKKLLRQIVPDLVIINDKDKDLAAILGKTIPIVNVTPSVVLRPASEFSSTSGFSRLVVLCSGIALSEISAEANKPTKKSQEAQTSLNSTHLVDSFNVDSDSVASQWVSSIVGNDSQSSIACVNAMILYLQTKGLEIGYTNGNMSSGLIKKLKKLTLEPFMFIGTDTIQALEILTSEKHPNMHIRSKRAKEGLSLFGLLDLTKTPGGRHMLQMWMLRPFQTIEEIHSRQSNIEFMLKKGFVSNIPRYLASLSKIKKVETSLDRLWFFPSLSDWQVILKIEEAVDIENVKSLGALIANTIDFQSSVIEYRTVVKSNLDPELDKLHEIYNGLASFLTNVAQNESAGLPDILSETMTVVYFPQLGYLISLELLKVEECPDSESYLGTWDQQFCTDGRVYYKNPGMIELDEYFGDIHAHIVDIEIEIIQQLKQEIRAYTDVLTEIVLLCSEFDCLLSLAQVAKNFNWVKPTISQESQVVINKGRHPIIEVLLGNFIPNDTAIRLSDNDYQISNSSFSNNQDNFNGLEKEVDTRFKDHQSFNKPKDFEKNLDEKYMEYKKTAMVITGSNYSGKSIYAKQVALIVYLAHIGSYVPAKSAVIGITDRIETRIRASESLLENQSSFMRDLQQVSQILRNCTSKSLVILDEFGKGTLYKNGVGLLYSVVNHLVSKRDKRPILIVTTHFSELQSIFEKRNKKELMQWRHMSVLETGNMIKSGKEADSGENVTFLYRLEWGAFENMYTFKCAKIAGIPREILDDAKGYCKQF</sequence>
<keyword evidence="7" id="KW-1185">Reference proteome</keyword>
<dbReference type="GO" id="GO:0006298">
    <property type="term" value="P:mismatch repair"/>
    <property type="evidence" value="ECO:0007669"/>
    <property type="project" value="InterPro"/>
</dbReference>
<evidence type="ECO:0000256" key="4">
    <source>
        <dbReference type="ARBA" id="ARBA00023125"/>
    </source>
</evidence>
<evidence type="ECO:0000256" key="2">
    <source>
        <dbReference type="ARBA" id="ARBA00022741"/>
    </source>
</evidence>
<dbReference type="GO" id="GO:0140664">
    <property type="term" value="F:ATP-dependent DNA damage sensor activity"/>
    <property type="evidence" value="ECO:0007669"/>
    <property type="project" value="InterPro"/>
</dbReference>
<dbReference type="Gene3D" id="3.40.50.300">
    <property type="entry name" value="P-loop containing nucleotide triphosphate hydrolases"/>
    <property type="match status" value="1"/>
</dbReference>
<dbReference type="InterPro" id="IPR036187">
    <property type="entry name" value="DNA_mismatch_repair_MutS_sf"/>
</dbReference>
<evidence type="ECO:0000313" key="6">
    <source>
        <dbReference type="EMBL" id="PWA00121.1"/>
    </source>
</evidence>
<dbReference type="GO" id="GO:0005524">
    <property type="term" value="F:ATP binding"/>
    <property type="evidence" value="ECO:0007669"/>
    <property type="project" value="UniProtKB-KW"/>
</dbReference>
<dbReference type="GO" id="GO:0005634">
    <property type="term" value="C:nucleus"/>
    <property type="evidence" value="ECO:0007669"/>
    <property type="project" value="TreeGrafter"/>
</dbReference>
<dbReference type="GO" id="GO:0030983">
    <property type="term" value="F:mismatched DNA binding"/>
    <property type="evidence" value="ECO:0007669"/>
    <property type="project" value="InterPro"/>
</dbReference>
<dbReference type="EMBL" id="MBFU01000362">
    <property type="protein sequence ID" value="PWA00121.1"/>
    <property type="molecule type" value="Genomic_DNA"/>
</dbReference>
<organism evidence="6 7">
    <name type="scientific">Smittium angustum</name>
    <dbReference type="NCBI Taxonomy" id="133377"/>
    <lineage>
        <taxon>Eukaryota</taxon>
        <taxon>Fungi</taxon>
        <taxon>Fungi incertae sedis</taxon>
        <taxon>Zoopagomycota</taxon>
        <taxon>Kickxellomycotina</taxon>
        <taxon>Harpellomycetes</taxon>
        <taxon>Harpellales</taxon>
        <taxon>Legeriomycetaceae</taxon>
        <taxon>Smittium</taxon>
    </lineage>
</organism>
<dbReference type="InterPro" id="IPR017261">
    <property type="entry name" value="DNA_mismatch_repair_MutS/MSH"/>
</dbReference>
<keyword evidence="2" id="KW-0547">Nucleotide-binding</keyword>
<dbReference type="PANTHER" id="PTHR11361">
    <property type="entry name" value="DNA MISMATCH REPAIR PROTEIN MUTS FAMILY MEMBER"/>
    <property type="match status" value="1"/>
</dbReference>
<keyword evidence="4" id="KW-0238">DNA-binding</keyword>
<dbReference type="InterPro" id="IPR000432">
    <property type="entry name" value="DNA_mismatch_repair_MutS_C"/>
</dbReference>
<evidence type="ECO:0000256" key="1">
    <source>
        <dbReference type="ARBA" id="ARBA00006271"/>
    </source>
</evidence>
<dbReference type="SMART" id="SM00534">
    <property type="entry name" value="MUTSac"/>
    <property type="match status" value="1"/>
</dbReference>
<dbReference type="GO" id="GO:0051026">
    <property type="term" value="P:chiasma assembly"/>
    <property type="evidence" value="ECO:0007669"/>
    <property type="project" value="TreeGrafter"/>
</dbReference>
<dbReference type="SUPFAM" id="SSF52540">
    <property type="entry name" value="P-loop containing nucleoside triphosphate hydrolases"/>
    <property type="match status" value="1"/>
</dbReference>
<gene>
    <name evidence="6" type="ORF">BB558_003839</name>
</gene>
<dbReference type="PROSITE" id="PS00486">
    <property type="entry name" value="DNA_MISMATCH_REPAIR_2"/>
    <property type="match status" value="1"/>
</dbReference>
<dbReference type="Gene3D" id="1.10.1420.10">
    <property type="match status" value="1"/>
</dbReference>
<dbReference type="SUPFAM" id="SSF48334">
    <property type="entry name" value="DNA repair protein MutS, domain III"/>
    <property type="match status" value="1"/>
</dbReference>
<dbReference type="InterPro" id="IPR007696">
    <property type="entry name" value="DNA_mismatch_repair_MutS_core"/>
</dbReference>
<evidence type="ECO:0000259" key="5">
    <source>
        <dbReference type="PROSITE" id="PS00486"/>
    </source>
</evidence>
<comment type="caution">
    <text evidence="6">The sequence shown here is derived from an EMBL/GenBank/DDBJ whole genome shotgun (WGS) entry which is preliminary data.</text>
</comment>
<dbReference type="PANTHER" id="PTHR11361:SF20">
    <property type="entry name" value="MUTS PROTEIN HOMOLOG 5"/>
    <property type="match status" value="1"/>
</dbReference>
<dbReference type="Pfam" id="PF05192">
    <property type="entry name" value="MutS_III"/>
    <property type="match status" value="1"/>
</dbReference>
<proteinExistence type="inferred from homology"/>
<dbReference type="SMART" id="SM00533">
    <property type="entry name" value="MUTSd"/>
    <property type="match status" value="1"/>
</dbReference>
<protein>
    <recommendedName>
        <fullName evidence="5">DNA mismatch repair proteins mutS family domain-containing protein</fullName>
    </recommendedName>
</protein>
<reference evidence="6 7" key="1">
    <citation type="journal article" date="2018" name="MBio">
        <title>Comparative Genomics Reveals the Core Gene Toolbox for the Fungus-Insect Symbiosis.</title>
        <authorList>
            <person name="Wang Y."/>
            <person name="Stata M."/>
            <person name="Wang W."/>
            <person name="Stajich J.E."/>
            <person name="White M.M."/>
            <person name="Moncalvo J.M."/>
        </authorList>
    </citation>
    <scope>NUCLEOTIDE SEQUENCE [LARGE SCALE GENOMIC DNA]</scope>
    <source>
        <strain evidence="6 7">AUS-126-30</strain>
    </source>
</reference>
<dbReference type="InterPro" id="IPR027417">
    <property type="entry name" value="P-loop_NTPase"/>
</dbReference>
<dbReference type="PIRSF" id="PIRSF037677">
    <property type="entry name" value="DNA_mis_repair_Msh6"/>
    <property type="match status" value="1"/>
</dbReference>
<name>A0A2U1J4Y4_SMIAN</name>
<feature type="domain" description="DNA mismatch repair proteins mutS family" evidence="5">
    <location>
        <begin position="683"/>
        <end position="699"/>
    </location>
</feature>
<evidence type="ECO:0000256" key="3">
    <source>
        <dbReference type="ARBA" id="ARBA00022840"/>
    </source>
</evidence>
<dbReference type="Proteomes" id="UP000245591">
    <property type="component" value="Unassembled WGS sequence"/>
</dbReference>
<accession>A0A2U1J4Y4</accession>
<evidence type="ECO:0000313" key="7">
    <source>
        <dbReference type="Proteomes" id="UP000245591"/>
    </source>
</evidence>
<keyword evidence="3" id="KW-0067">ATP-binding</keyword>